<gene>
    <name evidence="1" type="ORF">EJ571_24900</name>
</gene>
<protein>
    <submittedName>
        <fullName evidence="1">Uncharacterized protein</fullName>
    </submittedName>
</protein>
<name>A0A4R5P5P5_9MYCO</name>
<proteinExistence type="predicted"/>
<accession>A0A4R5P5P5</accession>
<reference evidence="1 2" key="1">
    <citation type="journal article" date="2019" name="Sci. Rep.">
        <title>Extended insight into the Mycobacterium chelonae-abscessus complex through whole genome sequencing of Mycobacterium salmoniphilum outbreak and Mycobacterium salmoniphilum-like strains.</title>
        <authorList>
            <person name="Behra P.R.K."/>
            <person name="Das S."/>
            <person name="Pettersson B.M.F."/>
            <person name="Shirreff L."/>
            <person name="DuCote T."/>
            <person name="Jacobsson K.G."/>
            <person name="Ennis D.G."/>
            <person name="Kirsebom L.A."/>
        </authorList>
    </citation>
    <scope>NUCLEOTIDE SEQUENCE [LARGE SCALE GENOMIC DNA]</scope>
    <source>
        <strain evidence="1 2">DSM 45524</strain>
    </source>
</reference>
<dbReference type="Proteomes" id="UP000295627">
    <property type="component" value="Unassembled WGS sequence"/>
</dbReference>
<dbReference type="EMBL" id="RXLR01000024">
    <property type="protein sequence ID" value="TDH17971.1"/>
    <property type="molecule type" value="Genomic_DNA"/>
</dbReference>
<sequence>MTSTSDAPNKVYRDRFEVIFTKGGATIGLFVTRGWLQNALDARGLPLAQELSDQDFAHHVFRCCETNDMLAHAIASRNNGGRAFGKSVTGVRYIEDDALATLLDGTTIAVPMQIIEGIKAKLRWLENAGPEDESQADYLCPDKDGHLWVLSAGSIGVAPALRIIAQDNGTHEVHVINVCDGTLTARSSIDLSDPGAAIRSALDVWDATEV</sequence>
<comment type="caution">
    <text evidence="1">The sequence shown here is derived from an EMBL/GenBank/DDBJ whole genome shotgun (WGS) entry which is preliminary data.</text>
</comment>
<evidence type="ECO:0000313" key="1">
    <source>
        <dbReference type="EMBL" id="TDH17971.1"/>
    </source>
</evidence>
<organism evidence="1 2">
    <name type="scientific">Mycobacteroides franklinii</name>
    <dbReference type="NCBI Taxonomy" id="948102"/>
    <lineage>
        <taxon>Bacteria</taxon>
        <taxon>Bacillati</taxon>
        <taxon>Actinomycetota</taxon>
        <taxon>Actinomycetes</taxon>
        <taxon>Mycobacteriales</taxon>
        <taxon>Mycobacteriaceae</taxon>
        <taxon>Mycobacteroides</taxon>
    </lineage>
</organism>
<evidence type="ECO:0000313" key="2">
    <source>
        <dbReference type="Proteomes" id="UP000295627"/>
    </source>
</evidence>
<dbReference type="AlphaFoldDB" id="A0A4R5P5P5"/>
<dbReference type="RefSeq" id="WP_078335878.1">
    <property type="nucleotide sequence ID" value="NZ_MAFQ01000014.1"/>
</dbReference>